<dbReference type="OrthoDB" id="5287305at2"/>
<evidence type="ECO:0000256" key="5">
    <source>
        <dbReference type="ARBA" id="ARBA00022833"/>
    </source>
</evidence>
<reference evidence="9 10" key="1">
    <citation type="submission" date="2017-04" db="EMBL/GenBank/DDBJ databases">
        <title>Whole genome sequence of Bdellovibrio bacteriovorus strain SSB218315.</title>
        <authorList>
            <person name="Oyedara O."/>
            <person name="Rodriguez-Perez M.A."/>
        </authorList>
    </citation>
    <scope>NUCLEOTIDE SEQUENCE [LARGE SCALE GENOMIC DNA]</scope>
    <source>
        <strain evidence="9 10">SSB218315</strain>
    </source>
</reference>
<dbReference type="GO" id="GO:0005829">
    <property type="term" value="C:cytosol"/>
    <property type="evidence" value="ECO:0007669"/>
    <property type="project" value="TreeGrafter"/>
</dbReference>
<keyword evidence="5 7" id="KW-0862">Zinc</keyword>
<keyword evidence="3 7" id="KW-0479">Metal-binding</keyword>
<feature type="domain" description="Peptidase M3A/M3B catalytic" evidence="8">
    <location>
        <begin position="229"/>
        <end position="675"/>
    </location>
</feature>
<dbReference type="GO" id="GO:0006508">
    <property type="term" value="P:proteolysis"/>
    <property type="evidence" value="ECO:0007669"/>
    <property type="project" value="UniProtKB-KW"/>
</dbReference>
<dbReference type="SUPFAM" id="SSF55486">
    <property type="entry name" value="Metalloproteases ('zincins'), catalytic domain"/>
    <property type="match status" value="1"/>
</dbReference>
<keyword evidence="6 7" id="KW-0482">Metalloprotease</keyword>
<name>A0A1Z3ND55_BDEBC</name>
<dbReference type="InterPro" id="IPR024077">
    <property type="entry name" value="Neurolysin/TOP_dom2"/>
</dbReference>
<dbReference type="InterPro" id="IPR001567">
    <property type="entry name" value="Pept_M3A_M3B_dom"/>
</dbReference>
<evidence type="ECO:0000313" key="10">
    <source>
        <dbReference type="Proteomes" id="UP000197003"/>
    </source>
</evidence>
<dbReference type="Gene3D" id="3.40.390.10">
    <property type="entry name" value="Collagenase (Catalytic Domain)"/>
    <property type="match status" value="1"/>
</dbReference>
<comment type="cofactor">
    <cofactor evidence="7">
        <name>Zn(2+)</name>
        <dbReference type="ChEBI" id="CHEBI:29105"/>
    </cofactor>
    <text evidence="7">Binds 1 zinc ion.</text>
</comment>
<evidence type="ECO:0000256" key="1">
    <source>
        <dbReference type="ARBA" id="ARBA00006040"/>
    </source>
</evidence>
<dbReference type="PANTHER" id="PTHR43660:SF1">
    <property type="entry name" value="DIPEPTIDYL CARBOXYPEPTIDASE"/>
    <property type="match status" value="1"/>
</dbReference>
<dbReference type="Gene3D" id="1.10.1370.10">
    <property type="entry name" value="Neurolysin, domain 3"/>
    <property type="match status" value="1"/>
</dbReference>
<organism evidence="9 10">
    <name type="scientific">Bdellovibrio bacteriovorus</name>
    <dbReference type="NCBI Taxonomy" id="959"/>
    <lineage>
        <taxon>Bacteria</taxon>
        <taxon>Pseudomonadati</taxon>
        <taxon>Bdellovibrionota</taxon>
        <taxon>Bdellovibrionia</taxon>
        <taxon>Bdellovibrionales</taxon>
        <taxon>Pseudobdellovibrionaceae</taxon>
        <taxon>Bdellovibrio</taxon>
    </lineage>
</organism>
<dbReference type="GO" id="GO:0046872">
    <property type="term" value="F:metal ion binding"/>
    <property type="evidence" value="ECO:0007669"/>
    <property type="project" value="UniProtKB-UniRule"/>
</dbReference>
<evidence type="ECO:0000256" key="6">
    <source>
        <dbReference type="ARBA" id="ARBA00023049"/>
    </source>
</evidence>
<dbReference type="CDD" id="cd06456">
    <property type="entry name" value="M3A_DCP"/>
    <property type="match status" value="1"/>
</dbReference>
<dbReference type="InterPro" id="IPR045090">
    <property type="entry name" value="Pept_M3A_M3B"/>
</dbReference>
<dbReference type="InterPro" id="IPR034005">
    <property type="entry name" value="M3A_DCP"/>
</dbReference>
<dbReference type="Pfam" id="PF01432">
    <property type="entry name" value="Peptidase_M3"/>
    <property type="match status" value="1"/>
</dbReference>
<dbReference type="AlphaFoldDB" id="A0A1Z3ND55"/>
<dbReference type="GO" id="GO:0004222">
    <property type="term" value="F:metalloendopeptidase activity"/>
    <property type="evidence" value="ECO:0007669"/>
    <property type="project" value="InterPro"/>
</dbReference>
<dbReference type="RefSeq" id="WP_088566762.1">
    <property type="nucleotide sequence ID" value="NZ_CP020946.1"/>
</dbReference>
<dbReference type="FunFam" id="3.40.390.10:FF:000009">
    <property type="entry name" value="Oligopeptidase A"/>
    <property type="match status" value="1"/>
</dbReference>
<accession>A0A1Z3ND55</accession>
<proteinExistence type="inferred from homology"/>
<keyword evidence="2 7" id="KW-0645">Protease</keyword>
<dbReference type="GO" id="GO:0004180">
    <property type="term" value="F:carboxypeptidase activity"/>
    <property type="evidence" value="ECO:0007669"/>
    <property type="project" value="TreeGrafter"/>
</dbReference>
<comment type="similarity">
    <text evidence="1 7">Belongs to the peptidase M3 family.</text>
</comment>
<evidence type="ECO:0000313" key="9">
    <source>
        <dbReference type="EMBL" id="ASD65386.1"/>
    </source>
</evidence>
<dbReference type="InterPro" id="IPR024079">
    <property type="entry name" value="MetalloPept_cat_dom_sf"/>
</dbReference>
<gene>
    <name evidence="9" type="ORF">B9G79_03510</name>
</gene>
<evidence type="ECO:0000256" key="2">
    <source>
        <dbReference type="ARBA" id="ARBA00022670"/>
    </source>
</evidence>
<dbReference type="PANTHER" id="PTHR43660">
    <property type="entry name" value="DIPEPTIDYL CARBOXYPEPTIDASE"/>
    <property type="match status" value="1"/>
</dbReference>
<evidence type="ECO:0000256" key="7">
    <source>
        <dbReference type="RuleBase" id="RU003435"/>
    </source>
</evidence>
<evidence type="ECO:0000256" key="4">
    <source>
        <dbReference type="ARBA" id="ARBA00022801"/>
    </source>
</evidence>
<sequence length="679" mass="77262">MNTTNPLLQPFKNKDQAVPFDLIKVEHYVPAVEEAIKMAKENVAKIKANPAAPDFENTIVALEAASVHADQISTIYSNLEVAHADEALQALAKDIYPMLTALSSDISLDAEIFARVKAVYDKRESLNLNLEQTRLLEKTYLSFTRNGALLNAADKEVLRQIDQELSVLGPKFSENVLKATNSFEMLLDKKEDVEGLPEGTLEGAAALAKSKGHDGKWMFNLQIPSYLPFMTYAKNRALREKMWRAFSSKAFKGEFDNQANVLKIVELRDKRAKVLKFTTHADFVLAERMAKNPKTVMDFLNKLLAASKNAGLKDVQELTEFANKLDGLKEIKPWDVAYYSEKLKEERYAFNEEDLRPYFKLENVVEGVFAHAKKLYGLTFKENKEIPVYHPEVKAYEIYEDASGKYMGLFYTDYFPRETKKGGAWMTQFRSQGLIDGEMKRPHVSIVCNFTQPTPTKPSLLTYDEVRTLFHEFGHALHGMLSECTYPSLSGTNVYWDFVELPSQIMENWVGEKEGLDIFARHYETNEPMPAELIEKLKRSQKFQAGYMSCRQLQFGLMDMAWHSTDPGTIKDVDAFEELATAETRLFPKVDGANSSCSFGHIFAGGYSAGYYSYKWAEVLDADAFEYFKEKGLFNQEVAKKFKDNVLSRGGTEHPMDLYKKFRGREPDPNALLRRDGLI</sequence>
<keyword evidence="4 7" id="KW-0378">Hydrolase</keyword>
<dbReference type="Gene3D" id="1.10.1370.40">
    <property type="match status" value="1"/>
</dbReference>
<dbReference type="Proteomes" id="UP000197003">
    <property type="component" value="Chromosome"/>
</dbReference>
<evidence type="ECO:0000256" key="3">
    <source>
        <dbReference type="ARBA" id="ARBA00022723"/>
    </source>
</evidence>
<dbReference type="EMBL" id="CP020946">
    <property type="protein sequence ID" value="ASD65386.1"/>
    <property type="molecule type" value="Genomic_DNA"/>
</dbReference>
<protein>
    <submittedName>
        <fullName evidence="9">Peptidase M3</fullName>
    </submittedName>
</protein>
<evidence type="ECO:0000259" key="8">
    <source>
        <dbReference type="Pfam" id="PF01432"/>
    </source>
</evidence>